<feature type="compositionally biased region" description="Basic and acidic residues" evidence="1">
    <location>
        <begin position="512"/>
        <end position="522"/>
    </location>
</feature>
<accession>A0A9P6KHF6</accession>
<evidence type="ECO:0000313" key="2">
    <source>
        <dbReference type="EMBL" id="KAF9584862.1"/>
    </source>
</evidence>
<sequence length="553" mass="60135">MDSHGLEQNNEVDMDQDDIEQVVTFRSQRQCSPDPDSRHSPELQEDGDVQEDEDERLLAAAVMDPGMMAFARKSIMMNSRTEPRSIFQRFMSSTSKNPASMTSSAPKTTDDRSHDTLLRSKVQPASNHLAETALNLVDGSGGLQPGIESKIREEPGSIGSGTPKKTKPISSAASSVPPLWSTPKSKDICTKSNVTLQSSSSARIQPPPGLFSKVEPKPETKSTIPPTENKNNEDIQPPKPIIDFSDSSFTHRLPTWKTRRLGSGRQSYQSQSQPSQPQSALQGAYSRSGHYDHVQKDMSAADKNVFVSSSRSIIVSQVESVVRTSDVSESEREALEPMLEDTVDPVTTAGADLALTDAQDTPSTSIQDTQPSPPALTSPKRPVLFSLSDILRQDSESRAPYRLPNLTAQLDGSESVASASAHARKTTFGSGSSHGSRLFSPYSVPSIADRGVLRSQRTEATGTRSNVGAIVPSTPSFRARPFNPKVFTSAGDLGVPRVAKRPLTVPKSPVFSERRRAKDADRQQMGNPVTSAATRLKRMIGTAGQERDRERRK</sequence>
<reference evidence="2" key="1">
    <citation type="journal article" date="2020" name="Fungal Divers.">
        <title>Resolving the Mortierellaceae phylogeny through synthesis of multi-gene phylogenetics and phylogenomics.</title>
        <authorList>
            <person name="Vandepol N."/>
            <person name="Liber J."/>
            <person name="Desiro A."/>
            <person name="Na H."/>
            <person name="Kennedy M."/>
            <person name="Barry K."/>
            <person name="Grigoriev I.V."/>
            <person name="Miller A.N."/>
            <person name="O'Donnell K."/>
            <person name="Stajich J.E."/>
            <person name="Bonito G."/>
        </authorList>
    </citation>
    <scope>NUCLEOTIDE SEQUENCE</scope>
    <source>
        <strain evidence="2">KOD1015</strain>
    </source>
</reference>
<dbReference type="OrthoDB" id="1684416at2759"/>
<feature type="compositionally biased region" description="Polar residues" evidence="1">
    <location>
        <begin position="190"/>
        <end position="203"/>
    </location>
</feature>
<organism evidence="2 3">
    <name type="scientific">Lunasporangiospora selenospora</name>
    <dbReference type="NCBI Taxonomy" id="979761"/>
    <lineage>
        <taxon>Eukaryota</taxon>
        <taxon>Fungi</taxon>
        <taxon>Fungi incertae sedis</taxon>
        <taxon>Mucoromycota</taxon>
        <taxon>Mortierellomycotina</taxon>
        <taxon>Mortierellomycetes</taxon>
        <taxon>Mortierellales</taxon>
        <taxon>Mortierellaceae</taxon>
        <taxon>Lunasporangiospora</taxon>
    </lineage>
</organism>
<dbReference type="Proteomes" id="UP000780801">
    <property type="component" value="Unassembled WGS sequence"/>
</dbReference>
<feature type="region of interest" description="Disordered" evidence="1">
    <location>
        <begin position="505"/>
        <end position="553"/>
    </location>
</feature>
<feature type="region of interest" description="Disordered" evidence="1">
    <location>
        <begin position="25"/>
        <end position="54"/>
    </location>
</feature>
<evidence type="ECO:0000256" key="1">
    <source>
        <dbReference type="SAM" id="MobiDB-lite"/>
    </source>
</evidence>
<feature type="compositionally biased region" description="Acidic residues" evidence="1">
    <location>
        <begin position="43"/>
        <end position="54"/>
    </location>
</feature>
<protein>
    <submittedName>
        <fullName evidence="2">Uncharacterized protein</fullName>
    </submittedName>
</protein>
<name>A0A9P6KHF6_9FUNG</name>
<feature type="compositionally biased region" description="Polar residues" evidence="1">
    <location>
        <begin position="524"/>
        <end position="533"/>
    </location>
</feature>
<feature type="compositionally biased region" description="Low complexity" evidence="1">
    <location>
        <begin position="263"/>
        <end position="284"/>
    </location>
</feature>
<feature type="region of interest" description="Disordered" evidence="1">
    <location>
        <begin position="319"/>
        <end position="345"/>
    </location>
</feature>
<feature type="region of interest" description="Disordered" evidence="1">
    <location>
        <begin position="136"/>
        <end position="296"/>
    </location>
</feature>
<evidence type="ECO:0000313" key="3">
    <source>
        <dbReference type="Proteomes" id="UP000780801"/>
    </source>
</evidence>
<feature type="region of interest" description="Disordered" evidence="1">
    <location>
        <begin position="450"/>
        <end position="482"/>
    </location>
</feature>
<dbReference type="EMBL" id="JAABOA010000311">
    <property type="protein sequence ID" value="KAF9584862.1"/>
    <property type="molecule type" value="Genomic_DNA"/>
</dbReference>
<comment type="caution">
    <text evidence="2">The sequence shown here is derived from an EMBL/GenBank/DDBJ whole genome shotgun (WGS) entry which is preliminary data.</text>
</comment>
<dbReference type="AlphaFoldDB" id="A0A9P6KHF6"/>
<keyword evidence="3" id="KW-1185">Reference proteome</keyword>
<gene>
    <name evidence="2" type="ORF">BGW38_004888</name>
</gene>
<feature type="compositionally biased region" description="Polar residues" evidence="1">
    <location>
        <begin position="90"/>
        <end position="107"/>
    </location>
</feature>
<feature type="compositionally biased region" description="Acidic residues" evidence="1">
    <location>
        <begin position="10"/>
        <end position="20"/>
    </location>
</feature>
<feature type="region of interest" description="Disordered" evidence="1">
    <location>
        <begin position="357"/>
        <end position="381"/>
    </location>
</feature>
<feature type="region of interest" description="Disordered" evidence="1">
    <location>
        <begin position="1"/>
        <end position="20"/>
    </location>
</feature>
<proteinExistence type="predicted"/>
<feature type="region of interest" description="Disordered" evidence="1">
    <location>
        <begin position="89"/>
        <end position="114"/>
    </location>
</feature>